<organism evidence="1 2">
    <name type="scientific">Streptomyces axinellae</name>
    <dbReference type="NCBI Taxonomy" id="552788"/>
    <lineage>
        <taxon>Bacteria</taxon>
        <taxon>Bacillati</taxon>
        <taxon>Actinomycetota</taxon>
        <taxon>Actinomycetes</taxon>
        <taxon>Kitasatosporales</taxon>
        <taxon>Streptomycetaceae</taxon>
        <taxon>Streptomyces</taxon>
    </lineage>
</organism>
<keyword evidence="2" id="KW-1185">Reference proteome</keyword>
<comment type="caution">
    <text evidence="1">The sequence shown here is derived from an EMBL/GenBank/DDBJ whole genome shotgun (WGS) entry which is preliminary data.</text>
</comment>
<gene>
    <name evidence="1" type="ORF">GCM10009863_66710</name>
</gene>
<evidence type="ECO:0008006" key="3">
    <source>
        <dbReference type="Google" id="ProtNLM"/>
    </source>
</evidence>
<evidence type="ECO:0000313" key="2">
    <source>
        <dbReference type="Proteomes" id="UP001501447"/>
    </source>
</evidence>
<name>A0ABN3R1K5_9ACTN</name>
<protein>
    <recommendedName>
        <fullName evidence="3">DUF1795 domain-containing protein</fullName>
    </recommendedName>
</protein>
<sequence>MPTALPLPLEFRLPDSWRPAPPDSVGAPGVAFVAVHAESDAGFTANISIDGEYRPDDALLADLADASVQRMQEVAESVRVTDRSEVGSADAPGLAQTMAFSALTGDSRRDLLQSQVYLSMLDTGDPRKRAVIRLTLTATALQHASVAEDFRELVRSVRPETGAAS</sequence>
<dbReference type="Proteomes" id="UP001501447">
    <property type="component" value="Unassembled WGS sequence"/>
</dbReference>
<proteinExistence type="predicted"/>
<dbReference type="EMBL" id="BAAARJ010000038">
    <property type="protein sequence ID" value="GAA2640238.1"/>
    <property type="molecule type" value="Genomic_DNA"/>
</dbReference>
<dbReference type="Gene3D" id="3.40.1000.10">
    <property type="entry name" value="Mog1/PsbP, alpha/beta/alpha sandwich"/>
    <property type="match status" value="1"/>
</dbReference>
<evidence type="ECO:0000313" key="1">
    <source>
        <dbReference type="EMBL" id="GAA2640238.1"/>
    </source>
</evidence>
<dbReference type="RefSeq" id="WP_344570817.1">
    <property type="nucleotide sequence ID" value="NZ_BAAARJ010000038.1"/>
</dbReference>
<accession>A0ABN3R1K5</accession>
<reference evidence="1 2" key="1">
    <citation type="journal article" date="2019" name="Int. J. Syst. Evol. Microbiol.">
        <title>The Global Catalogue of Microorganisms (GCM) 10K type strain sequencing project: providing services to taxonomists for standard genome sequencing and annotation.</title>
        <authorList>
            <consortium name="The Broad Institute Genomics Platform"/>
            <consortium name="The Broad Institute Genome Sequencing Center for Infectious Disease"/>
            <person name="Wu L."/>
            <person name="Ma J."/>
        </authorList>
    </citation>
    <scope>NUCLEOTIDE SEQUENCE [LARGE SCALE GENOMIC DNA]</scope>
    <source>
        <strain evidence="1 2">JCM 16373</strain>
    </source>
</reference>